<evidence type="ECO:0000256" key="2">
    <source>
        <dbReference type="ARBA" id="ARBA00022490"/>
    </source>
</evidence>
<dbReference type="InterPro" id="IPR009080">
    <property type="entry name" value="tRNAsynth_Ia_anticodon-bd"/>
</dbReference>
<keyword evidence="2 9" id="KW-0963">Cytoplasm</keyword>
<feature type="domain" description="Aminoacyl-tRNA synthetase class Ia" evidence="11">
    <location>
        <begin position="12"/>
        <end position="145"/>
    </location>
</feature>
<evidence type="ECO:0000256" key="9">
    <source>
        <dbReference type="HAMAP-Rule" id="MF_00049"/>
    </source>
</evidence>
<evidence type="ECO:0000256" key="6">
    <source>
        <dbReference type="ARBA" id="ARBA00022917"/>
    </source>
</evidence>
<dbReference type="InterPro" id="IPR002300">
    <property type="entry name" value="aa-tRNA-synth_Ia"/>
</dbReference>
<evidence type="ECO:0000256" key="3">
    <source>
        <dbReference type="ARBA" id="ARBA00022598"/>
    </source>
</evidence>
<evidence type="ECO:0000256" key="1">
    <source>
        <dbReference type="ARBA" id="ARBA00005594"/>
    </source>
</evidence>
<feature type="short sequence motif" description="'KMSKS' region" evidence="9">
    <location>
        <begin position="713"/>
        <end position="717"/>
    </location>
</feature>
<evidence type="ECO:0000256" key="8">
    <source>
        <dbReference type="ARBA" id="ARBA00047469"/>
    </source>
</evidence>
<keyword evidence="15" id="KW-1185">Reference proteome</keyword>
<dbReference type="GO" id="GO:0005524">
    <property type="term" value="F:ATP binding"/>
    <property type="evidence" value="ECO:0007669"/>
    <property type="project" value="UniProtKB-UniRule"/>
</dbReference>
<dbReference type="NCBIfam" id="TIGR00396">
    <property type="entry name" value="leuS_bact"/>
    <property type="match status" value="1"/>
</dbReference>
<reference evidence="14 15" key="1">
    <citation type="submission" date="2019-02" db="EMBL/GenBank/DDBJ databases">
        <title>Deep-cultivation of Planctomycetes and their phenomic and genomic characterization uncovers novel biology.</title>
        <authorList>
            <person name="Wiegand S."/>
            <person name="Jogler M."/>
            <person name="Boedeker C."/>
            <person name="Pinto D."/>
            <person name="Vollmers J."/>
            <person name="Rivas-Marin E."/>
            <person name="Kohn T."/>
            <person name="Peeters S.H."/>
            <person name="Heuer A."/>
            <person name="Rast P."/>
            <person name="Oberbeckmann S."/>
            <person name="Bunk B."/>
            <person name="Jeske O."/>
            <person name="Meyerdierks A."/>
            <person name="Storesund J.E."/>
            <person name="Kallscheuer N."/>
            <person name="Luecker S."/>
            <person name="Lage O.M."/>
            <person name="Pohl T."/>
            <person name="Merkel B.J."/>
            <person name="Hornburger P."/>
            <person name="Mueller R.-W."/>
            <person name="Bruemmer F."/>
            <person name="Labrenz M."/>
            <person name="Spormann A.M."/>
            <person name="Op den Camp H."/>
            <person name="Overmann J."/>
            <person name="Amann R."/>
            <person name="Jetten M.S.M."/>
            <person name="Mascher T."/>
            <person name="Medema M.H."/>
            <person name="Devos D.P."/>
            <person name="Kaster A.-K."/>
            <person name="Ovreas L."/>
            <person name="Rohde M."/>
            <person name="Galperin M.Y."/>
            <person name="Jogler C."/>
        </authorList>
    </citation>
    <scope>NUCLEOTIDE SEQUENCE [LARGE SCALE GENOMIC DNA]</scope>
    <source>
        <strain evidence="14 15">Pla85_3_4</strain>
    </source>
</reference>
<keyword evidence="5 9" id="KW-0067">ATP-binding</keyword>
<dbReference type="SUPFAM" id="SSF52374">
    <property type="entry name" value="Nucleotidylyl transferase"/>
    <property type="match status" value="1"/>
</dbReference>
<dbReference type="PANTHER" id="PTHR43740:SF2">
    <property type="entry name" value="LEUCINE--TRNA LIGASE, MITOCHONDRIAL"/>
    <property type="match status" value="1"/>
</dbReference>
<name>A0A518DRX7_9BACT</name>
<dbReference type="InterPro" id="IPR002302">
    <property type="entry name" value="Leu-tRNA-ligase"/>
</dbReference>
<comment type="subcellular location">
    <subcellularLocation>
        <location evidence="9">Cytoplasm</location>
    </subcellularLocation>
</comment>
<proteinExistence type="inferred from homology"/>
<keyword evidence="7 9" id="KW-0030">Aminoacyl-tRNA synthetase</keyword>
<evidence type="ECO:0000259" key="11">
    <source>
        <dbReference type="Pfam" id="PF00133"/>
    </source>
</evidence>
<dbReference type="FunFam" id="1.10.730.10:FF:000011">
    <property type="entry name" value="Leucine--tRNA ligase chloroplastic/mitochondrial"/>
    <property type="match status" value="1"/>
</dbReference>
<keyword evidence="4 9" id="KW-0547">Nucleotide-binding</keyword>
<feature type="binding site" evidence="9">
    <location>
        <position position="716"/>
    </location>
    <ligand>
        <name>ATP</name>
        <dbReference type="ChEBI" id="CHEBI:30616"/>
    </ligand>
</feature>
<dbReference type="Proteomes" id="UP000317648">
    <property type="component" value="Chromosome"/>
</dbReference>
<feature type="domain" description="Methionyl/Valyl/Leucyl/Isoleucyl-tRNA synthetase anticodon-binding" evidence="12">
    <location>
        <begin position="798"/>
        <end position="905"/>
    </location>
</feature>
<dbReference type="InterPro" id="IPR001412">
    <property type="entry name" value="aa-tRNA-synth_I_CS"/>
</dbReference>
<dbReference type="KEGG" id="lcre:Pla8534_23900"/>
<dbReference type="SUPFAM" id="SSF50677">
    <property type="entry name" value="ValRS/IleRS/LeuRS editing domain"/>
    <property type="match status" value="1"/>
</dbReference>
<comment type="similarity">
    <text evidence="1 9 10">Belongs to the class-I aminoacyl-tRNA synthetase family.</text>
</comment>
<dbReference type="Pfam" id="PF13603">
    <property type="entry name" value="tRNA-synt_1_2"/>
    <property type="match status" value="1"/>
</dbReference>
<dbReference type="InterPro" id="IPR025709">
    <property type="entry name" value="Leu_tRNA-synth_edit"/>
</dbReference>
<feature type="domain" description="Leucyl-tRNA synthetase editing" evidence="13">
    <location>
        <begin position="257"/>
        <end position="462"/>
    </location>
</feature>
<accession>A0A518DRX7</accession>
<dbReference type="Gene3D" id="1.10.730.10">
    <property type="entry name" value="Isoleucyl-tRNA Synthetase, Domain 1"/>
    <property type="match status" value="2"/>
</dbReference>
<dbReference type="GO" id="GO:0004823">
    <property type="term" value="F:leucine-tRNA ligase activity"/>
    <property type="evidence" value="ECO:0007669"/>
    <property type="project" value="UniProtKB-UniRule"/>
</dbReference>
<keyword evidence="3 9" id="KW-0436">Ligase</keyword>
<dbReference type="InterPro" id="IPR013155">
    <property type="entry name" value="M/V/L/I-tRNA-synth_anticd-bd"/>
</dbReference>
<dbReference type="Pfam" id="PF00133">
    <property type="entry name" value="tRNA-synt_1"/>
    <property type="match status" value="2"/>
</dbReference>
<evidence type="ECO:0000259" key="12">
    <source>
        <dbReference type="Pfam" id="PF08264"/>
    </source>
</evidence>
<dbReference type="RefSeq" id="WP_145053142.1">
    <property type="nucleotide sequence ID" value="NZ_CP036433.1"/>
</dbReference>
<dbReference type="PRINTS" id="PR00985">
    <property type="entry name" value="TRNASYNTHLEU"/>
</dbReference>
<evidence type="ECO:0000256" key="4">
    <source>
        <dbReference type="ARBA" id="ARBA00022741"/>
    </source>
</evidence>
<dbReference type="FunFam" id="3.40.50.620:FF:000060">
    <property type="entry name" value="Leucine--tRNA ligase"/>
    <property type="match status" value="1"/>
</dbReference>
<dbReference type="PANTHER" id="PTHR43740">
    <property type="entry name" value="LEUCYL-TRNA SYNTHETASE"/>
    <property type="match status" value="1"/>
</dbReference>
<dbReference type="OrthoDB" id="9810365at2"/>
<organism evidence="14 15">
    <name type="scientific">Lignipirellula cremea</name>
    <dbReference type="NCBI Taxonomy" id="2528010"/>
    <lineage>
        <taxon>Bacteria</taxon>
        <taxon>Pseudomonadati</taxon>
        <taxon>Planctomycetota</taxon>
        <taxon>Planctomycetia</taxon>
        <taxon>Pirellulales</taxon>
        <taxon>Pirellulaceae</taxon>
        <taxon>Lignipirellula</taxon>
    </lineage>
</organism>
<dbReference type="FunFam" id="3.40.50.620:FF:000056">
    <property type="entry name" value="Leucine--tRNA ligase"/>
    <property type="match status" value="1"/>
</dbReference>
<dbReference type="PROSITE" id="PS00178">
    <property type="entry name" value="AA_TRNA_LIGASE_I"/>
    <property type="match status" value="1"/>
</dbReference>
<dbReference type="SUPFAM" id="SSF47323">
    <property type="entry name" value="Anticodon-binding domain of a subclass of class I aminoacyl-tRNA synthetases"/>
    <property type="match status" value="1"/>
</dbReference>
<keyword evidence="6 9" id="KW-0648">Protein biosynthesis</keyword>
<dbReference type="GO" id="GO:0005829">
    <property type="term" value="C:cytosol"/>
    <property type="evidence" value="ECO:0007669"/>
    <property type="project" value="TreeGrafter"/>
</dbReference>
<dbReference type="Gene3D" id="3.40.50.620">
    <property type="entry name" value="HUPs"/>
    <property type="match status" value="3"/>
</dbReference>
<evidence type="ECO:0000313" key="15">
    <source>
        <dbReference type="Proteomes" id="UP000317648"/>
    </source>
</evidence>
<dbReference type="GO" id="GO:0006429">
    <property type="term" value="P:leucyl-tRNA aminoacylation"/>
    <property type="evidence" value="ECO:0007669"/>
    <property type="project" value="UniProtKB-UniRule"/>
</dbReference>
<sequence>MPRYNPAVIEPKWQQFWETHATFQTPELPQGEKLYVLDMFPYPSGNGLHVGHPEGYTATDILCRAARMQGKTVLHPMGFDAFGLPAEEFAIKTNTPPRESTEKNIDTFRRQLKMLGFSYDWDREVATTDVDYFRWTQWIFLQLYDTWFDKEQQKGRAIAELPIPADVQAEGPAAVQRYQDEHRLAYQADALVNWCPNLGTVLANEEVQDGKSERGGHPVVRIPLRQWTLRITAYADRLESDLELLNWPRSVKKLQSDWIGRSTGAEVDFYIGAADDYAAWKKARAAQDFPAQPGDDALRIYTTRPDTLYGATYMVIAPEHPFVERLTTPENAAAVKAYCDKAAGKSDRERQEEKKKKTGVFTGSYALNPVNGEPTPVWIADYVLISYGSGAIMAVPAHDIRDLEFAQQFDLPVTAVVDPGPDAEDRDQVLAGEACFAGHGVAVHSGDYDGLSTADFKVKIAGDLAAAGMGSPAVNYKLRDWLFSRQRFWGEPFPILHELDENDQPTGVIRTVDEADLPVNLPHLDDFKPPGTPEPPLGKAPHDWLYQTIDGVRYRRETNTMPQWAGSCWYYLRYIDPKNSECFVDPAKEKAWMPVDVYIGGVEHAVLHLLYARFWHKVLFDRGHVSTPEPFQRLINQGMILGEPELNGYQTSDGQWVSAADAVVDEEQGAVLQEGTGAALSEVKLEPSQVEKKGDSFVLVDDPSIRIDHRAFKMSKSRGNVVTPDEVVSEYGADSLRLYEMFMGPLEATKPWSMNGVSGVKNFLDRVWRLIVDDRAEEMTLSDAVQDVEPTADQNRIVHKTIQAVTSDIAGLSFNTAIARMMEFVNAFTREKVRPKQSLETLVLLLSPYAPHIAEELWSVLGHADTLAYESWPEFNEELAADSTIEIPVQILGKVRAKLQAAPDISQADLEQAALADPKIAEMLAGKTIVKTIVIPGRLVNFVVK</sequence>
<evidence type="ECO:0000259" key="13">
    <source>
        <dbReference type="Pfam" id="PF13603"/>
    </source>
</evidence>
<gene>
    <name evidence="9 14" type="primary">leuS</name>
    <name evidence="14" type="ORF">Pla8534_23900</name>
</gene>
<dbReference type="HAMAP" id="MF_00049_B">
    <property type="entry name" value="Leu_tRNA_synth_B"/>
    <property type="match status" value="1"/>
</dbReference>
<protein>
    <recommendedName>
        <fullName evidence="9">Leucine--tRNA ligase</fullName>
        <ecNumber evidence="9">6.1.1.4</ecNumber>
    </recommendedName>
    <alternativeName>
        <fullName evidence="9">Leucyl-tRNA synthetase</fullName>
        <shortName evidence="9">LeuRS</shortName>
    </alternativeName>
</protein>
<evidence type="ECO:0000256" key="5">
    <source>
        <dbReference type="ARBA" id="ARBA00022840"/>
    </source>
</evidence>
<dbReference type="InterPro" id="IPR014729">
    <property type="entry name" value="Rossmann-like_a/b/a_fold"/>
</dbReference>
<comment type="caution">
    <text evidence="9">Lacks conserved residue(s) required for the propagation of feature annotation.</text>
</comment>
<evidence type="ECO:0000313" key="14">
    <source>
        <dbReference type="EMBL" id="QDU94597.1"/>
    </source>
</evidence>
<feature type="domain" description="Aminoacyl-tRNA synthetase class Ia" evidence="11">
    <location>
        <begin position="707"/>
        <end position="739"/>
    </location>
</feature>
<dbReference type="EMBL" id="CP036433">
    <property type="protein sequence ID" value="QDU94597.1"/>
    <property type="molecule type" value="Genomic_DNA"/>
</dbReference>
<dbReference type="Gene3D" id="3.90.740.10">
    <property type="entry name" value="Valyl/Leucyl/Isoleucyl-tRNA synthetase, editing domain"/>
    <property type="match status" value="1"/>
</dbReference>
<evidence type="ECO:0000256" key="7">
    <source>
        <dbReference type="ARBA" id="ARBA00023146"/>
    </source>
</evidence>
<dbReference type="Pfam" id="PF08264">
    <property type="entry name" value="Anticodon_1"/>
    <property type="match status" value="1"/>
</dbReference>
<dbReference type="GO" id="GO:0002161">
    <property type="term" value="F:aminoacyl-tRNA deacylase activity"/>
    <property type="evidence" value="ECO:0007669"/>
    <property type="project" value="InterPro"/>
</dbReference>
<comment type="catalytic activity">
    <reaction evidence="8 9">
        <text>tRNA(Leu) + L-leucine + ATP = L-leucyl-tRNA(Leu) + AMP + diphosphate</text>
        <dbReference type="Rhea" id="RHEA:11688"/>
        <dbReference type="Rhea" id="RHEA-COMP:9613"/>
        <dbReference type="Rhea" id="RHEA-COMP:9622"/>
        <dbReference type="ChEBI" id="CHEBI:30616"/>
        <dbReference type="ChEBI" id="CHEBI:33019"/>
        <dbReference type="ChEBI" id="CHEBI:57427"/>
        <dbReference type="ChEBI" id="CHEBI:78442"/>
        <dbReference type="ChEBI" id="CHEBI:78494"/>
        <dbReference type="ChEBI" id="CHEBI:456215"/>
        <dbReference type="EC" id="6.1.1.4"/>
    </reaction>
</comment>
<dbReference type="AlphaFoldDB" id="A0A518DRX7"/>
<dbReference type="EC" id="6.1.1.4" evidence="9"/>
<dbReference type="InterPro" id="IPR009008">
    <property type="entry name" value="Val/Leu/Ile-tRNA-synth_edit"/>
</dbReference>
<dbReference type="CDD" id="cd07958">
    <property type="entry name" value="Anticodon_Ia_Leu_BEm"/>
    <property type="match status" value="1"/>
</dbReference>
<evidence type="ECO:0000256" key="10">
    <source>
        <dbReference type="RuleBase" id="RU363035"/>
    </source>
</evidence>